<sequence length="122" mass="14092">MAKITLFEQSFLLVTGRIVKLAAVYESKDIPVAASMKIEVLIKDETDTDFRPPIHLTHPKYWKLKSLNETRSREMQIQYSGLSIRQVRRFFRELSAKTMEENGMTSNINTHQLLAAFSKFAV</sequence>
<protein>
    <submittedName>
        <fullName evidence="1">Uncharacterized protein</fullName>
    </submittedName>
</protein>
<accession>A0A1H6R1I1</accession>
<evidence type="ECO:0000313" key="1">
    <source>
        <dbReference type="EMBL" id="SEI45405.1"/>
    </source>
</evidence>
<dbReference type="EMBL" id="FNXY01000001">
    <property type="protein sequence ID" value="SEI45405.1"/>
    <property type="molecule type" value="Genomic_DNA"/>
</dbReference>
<keyword evidence="2" id="KW-1185">Reference proteome</keyword>
<dbReference type="Proteomes" id="UP000199532">
    <property type="component" value="Unassembled WGS sequence"/>
</dbReference>
<name>A0A1H6R1I1_9BACT</name>
<organism evidence="1 2">
    <name type="scientific">Dyadobacter koreensis</name>
    <dbReference type="NCBI Taxonomy" id="408657"/>
    <lineage>
        <taxon>Bacteria</taxon>
        <taxon>Pseudomonadati</taxon>
        <taxon>Bacteroidota</taxon>
        <taxon>Cytophagia</taxon>
        <taxon>Cytophagales</taxon>
        <taxon>Spirosomataceae</taxon>
        <taxon>Dyadobacter</taxon>
    </lineage>
</organism>
<proteinExistence type="predicted"/>
<evidence type="ECO:0000313" key="2">
    <source>
        <dbReference type="Proteomes" id="UP000199532"/>
    </source>
</evidence>
<dbReference type="RefSeq" id="WP_090332283.1">
    <property type="nucleotide sequence ID" value="NZ_FNXY01000001.1"/>
</dbReference>
<dbReference type="AlphaFoldDB" id="A0A1H6R1I1"/>
<reference evidence="1 2" key="1">
    <citation type="submission" date="2016-10" db="EMBL/GenBank/DDBJ databases">
        <authorList>
            <person name="de Groot N.N."/>
        </authorList>
    </citation>
    <scope>NUCLEOTIDE SEQUENCE [LARGE SCALE GENOMIC DNA]</scope>
    <source>
        <strain evidence="1 2">DSM 19938</strain>
    </source>
</reference>
<gene>
    <name evidence="1" type="ORF">SAMN04487995_0857</name>
</gene>